<comment type="similarity">
    <text evidence="2">Belongs to the cytochrome c-552 family.</text>
</comment>
<reference evidence="12 13" key="1">
    <citation type="submission" date="2018-05" db="EMBL/GenBank/DDBJ databases">
        <title>A metagenomic window into the 2 km-deep terrestrial subsurface aquifer revealed taxonomically and functionally diverse microbial community comprising novel uncultured bacterial lineages.</title>
        <authorList>
            <person name="Kadnikov V.V."/>
            <person name="Mardanov A.V."/>
            <person name="Beletsky A.V."/>
            <person name="Banks D."/>
            <person name="Pimenov N.V."/>
            <person name="Frank Y.A."/>
            <person name="Karnachuk O.V."/>
            <person name="Ravin N.V."/>
        </authorList>
    </citation>
    <scope>NUCLEOTIDE SEQUENCE [LARGE SCALE GENOMIC DNA]</scope>
    <source>
        <strain evidence="12">BY</strain>
    </source>
</reference>
<evidence type="ECO:0000256" key="7">
    <source>
        <dbReference type="ARBA" id="ARBA00022837"/>
    </source>
</evidence>
<name>A0A2Z4Y138_SUMC1</name>
<dbReference type="CDD" id="cd00548">
    <property type="entry name" value="NrfA-like"/>
    <property type="match status" value="1"/>
</dbReference>
<keyword evidence="5" id="KW-0479">Metal-binding</keyword>
<dbReference type="Gene3D" id="1.20.140.10">
    <property type="entry name" value="Butyryl-CoA Dehydrogenase, subunit A, domain 3"/>
    <property type="match status" value="1"/>
</dbReference>
<accession>A0A2Z4Y138</accession>
<dbReference type="PANTHER" id="PTHR30633:SF0">
    <property type="entry name" value="CYTOCHROME C-552"/>
    <property type="match status" value="1"/>
</dbReference>
<evidence type="ECO:0000256" key="6">
    <source>
        <dbReference type="ARBA" id="ARBA00022729"/>
    </source>
</evidence>
<evidence type="ECO:0000313" key="12">
    <source>
        <dbReference type="EMBL" id="AXA34897.1"/>
    </source>
</evidence>
<evidence type="ECO:0000256" key="8">
    <source>
        <dbReference type="ARBA" id="ARBA00023002"/>
    </source>
</evidence>
<keyword evidence="8" id="KW-0560">Oxidoreductase</keyword>
<dbReference type="GO" id="GO:0030288">
    <property type="term" value="C:outer membrane-bounded periplasmic space"/>
    <property type="evidence" value="ECO:0007669"/>
    <property type="project" value="TreeGrafter"/>
</dbReference>
<evidence type="ECO:0000256" key="1">
    <source>
        <dbReference type="ARBA" id="ARBA00004196"/>
    </source>
</evidence>
<dbReference type="PIRSF" id="PIRSF000243">
    <property type="entry name" value="Cyt_c552"/>
    <property type="match status" value="1"/>
</dbReference>
<evidence type="ECO:0000256" key="4">
    <source>
        <dbReference type="ARBA" id="ARBA00022617"/>
    </source>
</evidence>
<keyword evidence="9" id="KW-0408">Iron</keyword>
<dbReference type="GO" id="GO:0019645">
    <property type="term" value="P:anaerobic electron transport chain"/>
    <property type="evidence" value="ECO:0007669"/>
    <property type="project" value="TreeGrafter"/>
</dbReference>
<dbReference type="EMBL" id="CP030759">
    <property type="protein sequence ID" value="AXA34897.1"/>
    <property type="molecule type" value="Genomic_DNA"/>
</dbReference>
<dbReference type="SUPFAM" id="SSF48695">
    <property type="entry name" value="Multiheme cytochromes"/>
    <property type="match status" value="1"/>
</dbReference>
<keyword evidence="11" id="KW-1133">Transmembrane helix</keyword>
<dbReference type="GO" id="GO:0020037">
    <property type="term" value="F:heme binding"/>
    <property type="evidence" value="ECO:0007669"/>
    <property type="project" value="TreeGrafter"/>
</dbReference>
<evidence type="ECO:0000313" key="13">
    <source>
        <dbReference type="Proteomes" id="UP000262583"/>
    </source>
</evidence>
<keyword evidence="6" id="KW-0732">Signal</keyword>
<gene>
    <name evidence="12" type="ORF">BRCON_0120</name>
</gene>
<dbReference type="InterPro" id="IPR003321">
    <property type="entry name" value="Cyt_c552"/>
</dbReference>
<dbReference type="Proteomes" id="UP000262583">
    <property type="component" value="Chromosome"/>
</dbReference>
<feature type="transmembrane region" description="Helical" evidence="11">
    <location>
        <begin position="20"/>
        <end position="43"/>
    </location>
</feature>
<comment type="catalytic activity">
    <reaction evidence="10">
        <text>6 Fe(III)-[cytochrome c] + NH4(+) + 2 H2O = 6 Fe(II)-[cytochrome c] + nitrite + 8 H(+)</text>
        <dbReference type="Rhea" id="RHEA:13089"/>
        <dbReference type="Rhea" id="RHEA-COMP:10350"/>
        <dbReference type="Rhea" id="RHEA-COMP:14399"/>
        <dbReference type="ChEBI" id="CHEBI:15377"/>
        <dbReference type="ChEBI" id="CHEBI:15378"/>
        <dbReference type="ChEBI" id="CHEBI:16301"/>
        <dbReference type="ChEBI" id="CHEBI:28938"/>
        <dbReference type="ChEBI" id="CHEBI:29033"/>
        <dbReference type="ChEBI" id="CHEBI:29034"/>
        <dbReference type="EC" id="1.7.2.2"/>
    </reaction>
</comment>
<dbReference type="AlphaFoldDB" id="A0A2Z4Y138"/>
<keyword evidence="11" id="KW-0472">Membrane</keyword>
<sequence>MKSEKQATNTNENAWPWSRIAKVLILTSVVSALVAFGLTALLINIFERKQEAKNPFFRVVELTDDTGDPAIWGKNFPQQYDLYKRTTDMVRTRFGGSEAMPRTPTEADPRSVVAQSKLEEDPRLKIMWAGYAFSRDYREERGHAYMLEDQMFTERQKVAPQPGACLHCHASMYIPYKKVGDGDIMKGFAILNKLPYPEAKAKADEVMAKLNDKLHPVACIDCHDPNTMQLRITRPAFINGIRALKEHQGVKDYDVNKMATRQEMRAYVCAQCHVEYYFKGPDKQLTYPWHDGIKADEILAYYDRIGFKDWTHKETSAPALKAQHPEFELWSQGVHARAGVACADCHMPYKRVGAMKISDHHVRSPLLNIANACQTCHKFPEEELKARAEQIQERTAFLRNVAMDALMDLIADLKAARAAGLSDEQLSAALMCQRRAQFLLDFVESENSTGFHAPQEAARVLGLSLDYSRQGQVAVRSLIQLPNQKGARATTSTLTTAELPAPPTAPSREPSRWQIAGLRW</sequence>
<evidence type="ECO:0000256" key="5">
    <source>
        <dbReference type="ARBA" id="ARBA00022723"/>
    </source>
</evidence>
<dbReference type="GO" id="GO:0042279">
    <property type="term" value="F:nitrite reductase (cytochrome, ammonia-forming) activity"/>
    <property type="evidence" value="ECO:0007669"/>
    <property type="project" value="UniProtKB-EC"/>
</dbReference>
<dbReference type="Gene3D" id="1.10.1130.10">
    <property type="entry name" value="Flavocytochrome C3, Chain A"/>
    <property type="match status" value="1"/>
</dbReference>
<organism evidence="12 13">
    <name type="scientific">Sumerlaea chitinivorans</name>
    <dbReference type="NCBI Taxonomy" id="2250252"/>
    <lineage>
        <taxon>Bacteria</taxon>
        <taxon>Candidatus Sumerlaeota</taxon>
        <taxon>Candidatus Sumerlaeia</taxon>
        <taxon>Candidatus Sumerlaeales</taxon>
        <taxon>Candidatus Sumerlaeaceae</taxon>
        <taxon>Candidatus Sumerlaea</taxon>
    </lineage>
</organism>
<evidence type="ECO:0000256" key="10">
    <source>
        <dbReference type="ARBA" id="ARBA00049131"/>
    </source>
</evidence>
<protein>
    <recommendedName>
        <fullName evidence="3">nitrite reductase (cytochrome; ammonia-forming)</fullName>
        <ecNumber evidence="3">1.7.2.2</ecNumber>
    </recommendedName>
</protein>
<dbReference type="EC" id="1.7.2.2" evidence="3"/>
<comment type="subcellular location">
    <subcellularLocation>
        <location evidence="1">Cell envelope</location>
    </subcellularLocation>
</comment>
<evidence type="ECO:0000256" key="3">
    <source>
        <dbReference type="ARBA" id="ARBA00011887"/>
    </source>
</evidence>
<evidence type="ECO:0000256" key="11">
    <source>
        <dbReference type="SAM" id="Phobius"/>
    </source>
</evidence>
<dbReference type="Pfam" id="PF02335">
    <property type="entry name" value="Cytochrom_C552"/>
    <property type="match status" value="1"/>
</dbReference>
<keyword evidence="7" id="KW-0106">Calcium</keyword>
<evidence type="ECO:0000256" key="2">
    <source>
        <dbReference type="ARBA" id="ARBA00009288"/>
    </source>
</evidence>
<dbReference type="InterPro" id="IPR036280">
    <property type="entry name" value="Multihaem_cyt_sf"/>
</dbReference>
<dbReference type="PANTHER" id="PTHR30633">
    <property type="entry name" value="CYTOCHROME C-552 RESPIRATORY NITRITE REDUCTASE"/>
    <property type="match status" value="1"/>
</dbReference>
<keyword evidence="4" id="KW-0349">Heme</keyword>
<proteinExistence type="inferred from homology"/>
<keyword evidence="11" id="KW-0812">Transmembrane</keyword>
<dbReference type="GO" id="GO:0046872">
    <property type="term" value="F:metal ion binding"/>
    <property type="evidence" value="ECO:0007669"/>
    <property type="project" value="UniProtKB-KW"/>
</dbReference>
<dbReference type="KEGG" id="schv:BRCON_0120"/>
<evidence type="ECO:0000256" key="9">
    <source>
        <dbReference type="ARBA" id="ARBA00023004"/>
    </source>
</evidence>